<dbReference type="InterPro" id="IPR011205">
    <property type="entry name" value="UCP015417_vWA"/>
</dbReference>
<dbReference type="Proteomes" id="UP001168821">
    <property type="component" value="Unassembled WGS sequence"/>
</dbReference>
<comment type="caution">
    <text evidence="2">The sequence shown here is derived from an EMBL/GenBank/DDBJ whole genome shotgun (WGS) entry which is preliminary data.</text>
</comment>
<evidence type="ECO:0000313" key="2">
    <source>
        <dbReference type="EMBL" id="KAJ3621776.1"/>
    </source>
</evidence>
<dbReference type="Pfam" id="PF25043">
    <property type="entry name" value="DUF7788"/>
    <property type="match status" value="1"/>
</dbReference>
<evidence type="ECO:0000259" key="1">
    <source>
        <dbReference type="Pfam" id="PF25043"/>
    </source>
</evidence>
<dbReference type="PANTHER" id="PTHR31373:SF27">
    <property type="entry name" value="TROVE DOMAIN-CONTAINING PROTEIN"/>
    <property type="match status" value="1"/>
</dbReference>
<sequence>MPWGGNANIDAVFTLKLNICVAQNLNQEHIPKKLFIFIDMEFNKASAPYTNIQWAKLKFAEYGYALPQVAFWQLCDCVNSNNCYRERSYGIWLPEIS</sequence>
<organism evidence="2 3">
    <name type="scientific">Zophobas morio</name>
    <dbReference type="NCBI Taxonomy" id="2755281"/>
    <lineage>
        <taxon>Eukaryota</taxon>
        <taxon>Metazoa</taxon>
        <taxon>Ecdysozoa</taxon>
        <taxon>Arthropoda</taxon>
        <taxon>Hexapoda</taxon>
        <taxon>Insecta</taxon>
        <taxon>Pterygota</taxon>
        <taxon>Neoptera</taxon>
        <taxon>Endopterygota</taxon>
        <taxon>Coleoptera</taxon>
        <taxon>Polyphaga</taxon>
        <taxon>Cucujiformia</taxon>
        <taxon>Tenebrionidae</taxon>
        <taxon>Zophobas</taxon>
    </lineage>
</organism>
<name>A0AA38HHR8_9CUCU</name>
<evidence type="ECO:0000313" key="3">
    <source>
        <dbReference type="Proteomes" id="UP001168821"/>
    </source>
</evidence>
<reference evidence="2" key="1">
    <citation type="journal article" date="2023" name="G3 (Bethesda)">
        <title>Whole genome assemblies of Zophobas morio and Tenebrio molitor.</title>
        <authorList>
            <person name="Kaur S."/>
            <person name="Stinson S.A."/>
            <person name="diCenzo G.C."/>
        </authorList>
    </citation>
    <scope>NUCLEOTIDE SEQUENCE</scope>
    <source>
        <strain evidence="2">QUZm001</strain>
    </source>
</reference>
<keyword evidence="3" id="KW-1185">Reference proteome</keyword>
<dbReference type="PANTHER" id="PTHR31373">
    <property type="entry name" value="OS06G0652100 PROTEIN"/>
    <property type="match status" value="1"/>
</dbReference>
<dbReference type="EMBL" id="JALNTZ010001969">
    <property type="protein sequence ID" value="KAJ3621776.1"/>
    <property type="molecule type" value="Genomic_DNA"/>
</dbReference>
<accession>A0AA38HHR8</accession>
<dbReference type="AlphaFoldDB" id="A0AA38HHR8"/>
<feature type="domain" description="DUF7788" evidence="1">
    <location>
        <begin position="1"/>
        <end position="80"/>
    </location>
</feature>
<dbReference type="InterPro" id="IPR056690">
    <property type="entry name" value="DUF7788"/>
</dbReference>
<proteinExistence type="predicted"/>
<protein>
    <recommendedName>
        <fullName evidence="1">DUF7788 domain-containing protein</fullName>
    </recommendedName>
</protein>
<gene>
    <name evidence="2" type="ORF">Zmor_004519</name>
</gene>